<proteinExistence type="inferred from homology"/>
<evidence type="ECO:0000256" key="1">
    <source>
        <dbReference type="ARBA" id="ARBA00022741"/>
    </source>
</evidence>
<evidence type="ECO:0000259" key="5">
    <source>
        <dbReference type="Pfam" id="PF03668"/>
    </source>
</evidence>
<evidence type="ECO:0000259" key="6">
    <source>
        <dbReference type="Pfam" id="PF22740"/>
    </source>
</evidence>
<evidence type="ECO:0000313" key="8">
    <source>
        <dbReference type="Proteomes" id="UP001499988"/>
    </source>
</evidence>
<gene>
    <name evidence="7" type="primary">rapZ</name>
    <name evidence="7" type="ORF">GCM10023333_39670</name>
</gene>
<sequence length="283" mass="32603">MKLIILSGRSGAGKTVALRIMEDLGYYCVDNLPLELLPQLLRSQTGLNNEIAVSLDIRNLPLQQLDIARLRAMLDKDIEVQIFFLDAGDDHLLKRYSETRRMHPLSRDGKALADAIAEERRLLAPLAQDCDHHILTDNLSVYQLADEIRSRLLGQVNQEMMLVFESFGFKYGMPKQADYLFDVRFLPNPHWEAELRAHTGLEQPVMDFFLKHSSVARFIDHTERFLLNWLPMLERNNRAYLTVAIGCTGGKHRSVYVANQLAQRFRQHKASVQIRHRELNIAD</sequence>
<name>A0ABP9FGJ9_9GAMM</name>
<organism evidence="7 8">
    <name type="scientific">Ferrimonas pelagia</name>
    <dbReference type="NCBI Taxonomy" id="1177826"/>
    <lineage>
        <taxon>Bacteria</taxon>
        <taxon>Pseudomonadati</taxon>
        <taxon>Pseudomonadota</taxon>
        <taxon>Gammaproteobacteria</taxon>
        <taxon>Alteromonadales</taxon>
        <taxon>Ferrimonadaceae</taxon>
        <taxon>Ferrimonas</taxon>
    </lineage>
</organism>
<dbReference type="Pfam" id="PF22740">
    <property type="entry name" value="PapZ_C"/>
    <property type="match status" value="1"/>
</dbReference>
<evidence type="ECO:0000256" key="2">
    <source>
        <dbReference type="ARBA" id="ARBA00022840"/>
    </source>
</evidence>
<dbReference type="InterPro" id="IPR005337">
    <property type="entry name" value="RapZ-like"/>
</dbReference>
<dbReference type="NCBIfam" id="NF003828">
    <property type="entry name" value="PRK05416.1"/>
    <property type="match status" value="1"/>
</dbReference>
<accession>A0ABP9FGJ9</accession>
<dbReference type="InterPro" id="IPR053930">
    <property type="entry name" value="RapZ-like_N"/>
</dbReference>
<dbReference type="Proteomes" id="UP001499988">
    <property type="component" value="Unassembled WGS sequence"/>
</dbReference>
<protein>
    <submittedName>
        <fullName evidence="7">RNase adapter RapZ</fullName>
    </submittedName>
</protein>
<dbReference type="PANTHER" id="PTHR30448:SF0">
    <property type="entry name" value="RNASE ADAPTER PROTEIN RAPZ"/>
    <property type="match status" value="1"/>
</dbReference>
<evidence type="ECO:0000256" key="4">
    <source>
        <dbReference type="HAMAP-Rule" id="MF_00636"/>
    </source>
</evidence>
<evidence type="ECO:0000256" key="3">
    <source>
        <dbReference type="ARBA" id="ARBA00023134"/>
    </source>
</evidence>
<keyword evidence="8" id="KW-1185">Reference proteome</keyword>
<dbReference type="Pfam" id="PF03668">
    <property type="entry name" value="RapZ-like_N"/>
    <property type="match status" value="1"/>
</dbReference>
<feature type="domain" description="RapZ C-terminal" evidence="6">
    <location>
        <begin position="161"/>
        <end position="279"/>
    </location>
</feature>
<keyword evidence="3 4" id="KW-0342">GTP-binding</keyword>
<keyword evidence="2 4" id="KW-0067">ATP-binding</keyword>
<dbReference type="EMBL" id="BAABJZ010000105">
    <property type="protein sequence ID" value="GAA4901653.1"/>
    <property type="molecule type" value="Genomic_DNA"/>
</dbReference>
<dbReference type="PANTHER" id="PTHR30448">
    <property type="entry name" value="RNASE ADAPTER PROTEIN RAPZ"/>
    <property type="match status" value="1"/>
</dbReference>
<evidence type="ECO:0000313" key="7">
    <source>
        <dbReference type="EMBL" id="GAA4901653.1"/>
    </source>
</evidence>
<dbReference type="PIRSF" id="PIRSF005052">
    <property type="entry name" value="P-loopkin"/>
    <property type="match status" value="1"/>
</dbReference>
<comment type="caution">
    <text evidence="7">The sequence shown here is derived from an EMBL/GenBank/DDBJ whole genome shotgun (WGS) entry which is preliminary data.</text>
</comment>
<dbReference type="InterPro" id="IPR053931">
    <property type="entry name" value="RapZ_C"/>
</dbReference>
<dbReference type="Gene3D" id="3.40.50.300">
    <property type="entry name" value="P-loop containing nucleotide triphosphate hydrolases"/>
    <property type="match status" value="1"/>
</dbReference>
<feature type="binding site" evidence="4">
    <location>
        <begin position="56"/>
        <end position="59"/>
    </location>
    <ligand>
        <name>GTP</name>
        <dbReference type="ChEBI" id="CHEBI:37565"/>
    </ligand>
</feature>
<dbReference type="HAMAP" id="MF_00636">
    <property type="entry name" value="RapZ_like"/>
    <property type="match status" value="1"/>
</dbReference>
<feature type="domain" description="RapZ-like N-terminal" evidence="5">
    <location>
        <begin position="1"/>
        <end position="155"/>
    </location>
</feature>
<dbReference type="InterPro" id="IPR027417">
    <property type="entry name" value="P-loop_NTPase"/>
</dbReference>
<dbReference type="SUPFAM" id="SSF52540">
    <property type="entry name" value="P-loop containing nucleoside triphosphate hydrolases"/>
    <property type="match status" value="1"/>
</dbReference>
<feature type="binding site" evidence="4">
    <location>
        <begin position="8"/>
        <end position="15"/>
    </location>
    <ligand>
        <name>ATP</name>
        <dbReference type="ChEBI" id="CHEBI:30616"/>
    </ligand>
</feature>
<dbReference type="RefSeq" id="WP_345337246.1">
    <property type="nucleotide sequence ID" value="NZ_BAABJZ010000105.1"/>
</dbReference>
<keyword evidence="1 4" id="KW-0547">Nucleotide-binding</keyword>
<reference evidence="8" key="1">
    <citation type="journal article" date="2019" name="Int. J. Syst. Evol. Microbiol.">
        <title>The Global Catalogue of Microorganisms (GCM) 10K type strain sequencing project: providing services to taxonomists for standard genome sequencing and annotation.</title>
        <authorList>
            <consortium name="The Broad Institute Genomics Platform"/>
            <consortium name="The Broad Institute Genome Sequencing Center for Infectious Disease"/>
            <person name="Wu L."/>
            <person name="Ma J."/>
        </authorList>
    </citation>
    <scope>NUCLEOTIDE SEQUENCE [LARGE SCALE GENOMIC DNA]</scope>
    <source>
        <strain evidence="8">JCM 18401</strain>
    </source>
</reference>